<reference evidence="2" key="1">
    <citation type="journal article" date="2014" name="Microb. Cell Fact.">
        <title>Exploiting Issatchenkia orientalis SD108 for succinic acid production.</title>
        <authorList>
            <person name="Xiao H."/>
            <person name="Shao Z."/>
            <person name="Jiang Y."/>
            <person name="Dole S."/>
            <person name="Zhao H."/>
        </authorList>
    </citation>
    <scope>NUCLEOTIDE SEQUENCE [LARGE SCALE GENOMIC DNA]</scope>
    <source>
        <strain evidence="2">SD108</strain>
    </source>
</reference>
<dbReference type="EMBL" id="JQFK01000019">
    <property type="protein sequence ID" value="KGK38474.1"/>
    <property type="molecule type" value="Genomic_DNA"/>
</dbReference>
<name>A0A099P2J4_PICKU</name>
<dbReference type="Proteomes" id="UP000029867">
    <property type="component" value="Unassembled WGS sequence"/>
</dbReference>
<evidence type="ECO:0000313" key="1">
    <source>
        <dbReference type="EMBL" id="KGK38474.1"/>
    </source>
</evidence>
<dbReference type="AlphaFoldDB" id="A0A099P2J4"/>
<accession>A0A099P2J4</accession>
<organism evidence="1 2">
    <name type="scientific">Pichia kudriavzevii</name>
    <name type="common">Yeast</name>
    <name type="synonym">Issatchenkia orientalis</name>
    <dbReference type="NCBI Taxonomy" id="4909"/>
    <lineage>
        <taxon>Eukaryota</taxon>
        <taxon>Fungi</taxon>
        <taxon>Dikarya</taxon>
        <taxon>Ascomycota</taxon>
        <taxon>Saccharomycotina</taxon>
        <taxon>Pichiomycetes</taxon>
        <taxon>Pichiales</taxon>
        <taxon>Pichiaceae</taxon>
        <taxon>Pichia</taxon>
    </lineage>
</organism>
<dbReference type="VEuPathDB" id="FungiDB:C5L36_0B06650"/>
<dbReference type="HOGENOM" id="CLU_068099_0_0_1"/>
<dbReference type="Pfam" id="PF17119">
    <property type="entry name" value="MMU163"/>
    <property type="match status" value="1"/>
</dbReference>
<evidence type="ECO:0000313" key="2">
    <source>
        <dbReference type="Proteomes" id="UP000029867"/>
    </source>
</evidence>
<comment type="caution">
    <text evidence="1">The sequence shown here is derived from an EMBL/GenBank/DDBJ whole genome shotgun (WGS) entry which is preliminary data.</text>
</comment>
<gene>
    <name evidence="1" type="ORF">JL09_g2381</name>
</gene>
<protein>
    <submittedName>
        <fullName evidence="1">Uncharacterized protein</fullName>
    </submittedName>
</protein>
<dbReference type="InterPro" id="IPR031342">
    <property type="entry name" value="Mug163-like"/>
</dbReference>
<proteinExistence type="predicted"/>
<sequence>MARLAYKVDFKRGLPVPLIFHSMTIPINRNLALVARTQYASPVVVYPPPRVGKCALDNGVNITRWEVRISGSDTLQYSSGNNNKISNKKPEVDTEYLRRKANLGSMVQILQVKVPKMLNKLPPKEIISKNITLRVLPNQFPNLPQFKGYLLYSTALKAIQKLLSMFYLNPDSEIHVTNIKIIEPTNSMSSDELINLSIDNTLLEDEKLENIPNQDASKYTTKIKVKWRTCLSGCQHLRDKKTRDAKFGSYSLDNFDWTKFLKSPNPLETVSLLEAKKTLEGFAKSLDPSGNNNENVGRVLTGVFIFELDAKNEKITVMTIDNMEILESEEMNYSDNILAA</sequence>